<name>A0A7W7G0C5_9PSEU</name>
<evidence type="ECO:0000256" key="2">
    <source>
        <dbReference type="ARBA" id="ARBA00023015"/>
    </source>
</evidence>
<comment type="caution">
    <text evidence="6">The sequence shown here is derived from an EMBL/GenBank/DDBJ whole genome shotgun (WGS) entry which is preliminary data.</text>
</comment>
<dbReference type="PANTHER" id="PTHR30126:SF40">
    <property type="entry name" value="HTH-TYPE TRANSCRIPTIONAL REGULATOR GLTR"/>
    <property type="match status" value="1"/>
</dbReference>
<comment type="similarity">
    <text evidence="1">Belongs to the LysR transcriptional regulatory family.</text>
</comment>
<dbReference type="GO" id="GO:0003700">
    <property type="term" value="F:DNA-binding transcription factor activity"/>
    <property type="evidence" value="ECO:0007669"/>
    <property type="project" value="InterPro"/>
</dbReference>
<accession>A0A7W7G0C5</accession>
<dbReference type="SUPFAM" id="SSF46785">
    <property type="entry name" value="Winged helix' DNA-binding domain"/>
    <property type="match status" value="1"/>
</dbReference>
<dbReference type="PRINTS" id="PR00039">
    <property type="entry name" value="HTHLYSR"/>
</dbReference>
<sequence>MHEREFRAFVSIADLGRMDLAAKSLGYSQPAISYQIKSLEQSLGTKLFTRDPAGARLTREGQMILPSVRAVLMLIDSIKELSVRPGEPSPATSFEWATSQLRSQLKSG</sequence>
<keyword evidence="4" id="KW-0804">Transcription</keyword>
<evidence type="ECO:0000256" key="3">
    <source>
        <dbReference type="ARBA" id="ARBA00023125"/>
    </source>
</evidence>
<keyword evidence="3 6" id="KW-0238">DNA-binding</keyword>
<reference evidence="6 7" key="1">
    <citation type="submission" date="2020-08" db="EMBL/GenBank/DDBJ databases">
        <title>Sequencing the genomes of 1000 actinobacteria strains.</title>
        <authorList>
            <person name="Klenk H.-P."/>
        </authorList>
    </citation>
    <scope>NUCLEOTIDE SEQUENCE [LARGE SCALE GENOMIC DNA]</scope>
    <source>
        <strain evidence="6 7">DSM 44230</strain>
    </source>
</reference>
<dbReference type="InterPro" id="IPR000847">
    <property type="entry name" value="LysR_HTH_N"/>
</dbReference>
<dbReference type="Proteomes" id="UP000533598">
    <property type="component" value="Unassembled WGS sequence"/>
</dbReference>
<dbReference type="EMBL" id="JACHMH010000001">
    <property type="protein sequence ID" value="MBB4682104.1"/>
    <property type="molecule type" value="Genomic_DNA"/>
</dbReference>
<dbReference type="Pfam" id="PF00126">
    <property type="entry name" value="HTH_1"/>
    <property type="match status" value="1"/>
</dbReference>
<dbReference type="PANTHER" id="PTHR30126">
    <property type="entry name" value="HTH-TYPE TRANSCRIPTIONAL REGULATOR"/>
    <property type="match status" value="1"/>
</dbReference>
<organism evidence="6 7">
    <name type="scientific">Crossiella cryophila</name>
    <dbReference type="NCBI Taxonomy" id="43355"/>
    <lineage>
        <taxon>Bacteria</taxon>
        <taxon>Bacillati</taxon>
        <taxon>Actinomycetota</taxon>
        <taxon>Actinomycetes</taxon>
        <taxon>Pseudonocardiales</taxon>
        <taxon>Pseudonocardiaceae</taxon>
        <taxon>Crossiella</taxon>
    </lineage>
</organism>
<dbReference type="AlphaFoldDB" id="A0A7W7G0C5"/>
<evidence type="ECO:0000313" key="6">
    <source>
        <dbReference type="EMBL" id="MBB4682104.1"/>
    </source>
</evidence>
<evidence type="ECO:0000259" key="5">
    <source>
        <dbReference type="PROSITE" id="PS50931"/>
    </source>
</evidence>
<dbReference type="Gene3D" id="1.10.10.10">
    <property type="entry name" value="Winged helix-like DNA-binding domain superfamily/Winged helix DNA-binding domain"/>
    <property type="match status" value="1"/>
</dbReference>
<dbReference type="InterPro" id="IPR036388">
    <property type="entry name" value="WH-like_DNA-bd_sf"/>
</dbReference>
<evidence type="ECO:0000313" key="7">
    <source>
        <dbReference type="Proteomes" id="UP000533598"/>
    </source>
</evidence>
<proteinExistence type="inferred from homology"/>
<dbReference type="RefSeq" id="WP_086787003.1">
    <property type="nucleotide sequence ID" value="NZ_BAAAUI010000067.1"/>
</dbReference>
<keyword evidence="7" id="KW-1185">Reference proteome</keyword>
<dbReference type="GO" id="GO:0000976">
    <property type="term" value="F:transcription cis-regulatory region binding"/>
    <property type="evidence" value="ECO:0007669"/>
    <property type="project" value="TreeGrafter"/>
</dbReference>
<dbReference type="FunFam" id="1.10.10.10:FF:000001">
    <property type="entry name" value="LysR family transcriptional regulator"/>
    <property type="match status" value="1"/>
</dbReference>
<dbReference type="InterPro" id="IPR036390">
    <property type="entry name" value="WH_DNA-bd_sf"/>
</dbReference>
<evidence type="ECO:0000256" key="4">
    <source>
        <dbReference type="ARBA" id="ARBA00023163"/>
    </source>
</evidence>
<protein>
    <submittedName>
        <fullName evidence="6">DNA-binding transcriptional LysR family regulator</fullName>
    </submittedName>
</protein>
<feature type="domain" description="HTH lysR-type" evidence="5">
    <location>
        <begin position="1"/>
        <end position="58"/>
    </location>
</feature>
<evidence type="ECO:0000256" key="1">
    <source>
        <dbReference type="ARBA" id="ARBA00009437"/>
    </source>
</evidence>
<gene>
    <name evidence="6" type="ORF">HNR67_008222</name>
</gene>
<keyword evidence="2" id="KW-0805">Transcription regulation</keyword>
<dbReference type="PROSITE" id="PS50931">
    <property type="entry name" value="HTH_LYSR"/>
    <property type="match status" value="1"/>
</dbReference>